<gene>
    <name evidence="5" type="ORF">BABINDRAFT_160820</name>
</gene>
<dbReference type="AlphaFoldDB" id="A0A1E3QS77"/>
<evidence type="ECO:0000313" key="5">
    <source>
        <dbReference type="EMBL" id="ODQ80555.1"/>
    </source>
</evidence>
<evidence type="ECO:0000256" key="3">
    <source>
        <dbReference type="ARBA" id="ARBA00023242"/>
    </source>
</evidence>
<feature type="compositionally biased region" description="Acidic residues" evidence="4">
    <location>
        <begin position="668"/>
        <end position="687"/>
    </location>
</feature>
<feature type="region of interest" description="Disordered" evidence="4">
    <location>
        <begin position="652"/>
        <end position="687"/>
    </location>
</feature>
<dbReference type="GO" id="GO:0042273">
    <property type="term" value="P:ribosomal large subunit biogenesis"/>
    <property type="evidence" value="ECO:0007669"/>
    <property type="project" value="EnsemblFungi"/>
</dbReference>
<feature type="compositionally biased region" description="Basic residues" evidence="4">
    <location>
        <begin position="25"/>
        <end position="42"/>
    </location>
</feature>
<dbReference type="InterPro" id="IPR016024">
    <property type="entry name" value="ARM-type_fold"/>
</dbReference>
<feature type="compositionally biased region" description="Acidic residues" evidence="4">
    <location>
        <begin position="141"/>
        <end position="150"/>
    </location>
</feature>
<dbReference type="GO" id="GO:0030691">
    <property type="term" value="C:Noc2p-Noc3p complex"/>
    <property type="evidence" value="ECO:0007669"/>
    <property type="project" value="EnsemblFungi"/>
</dbReference>
<dbReference type="SUPFAM" id="SSF48371">
    <property type="entry name" value="ARM repeat"/>
    <property type="match status" value="1"/>
</dbReference>
<evidence type="ECO:0000256" key="2">
    <source>
        <dbReference type="ARBA" id="ARBA00005907"/>
    </source>
</evidence>
<dbReference type="Proteomes" id="UP000094336">
    <property type="component" value="Unassembled WGS sequence"/>
</dbReference>
<keyword evidence="6" id="KW-1185">Reference proteome</keyword>
<feature type="compositionally biased region" description="Basic residues" evidence="4">
    <location>
        <begin position="1"/>
        <end position="17"/>
    </location>
</feature>
<dbReference type="Pfam" id="PF03715">
    <property type="entry name" value="Noc2"/>
    <property type="match status" value="1"/>
</dbReference>
<dbReference type="PANTHER" id="PTHR12687:SF4">
    <property type="entry name" value="NUCLEOLAR COMPLEX PROTEIN 2 HOMOLOG"/>
    <property type="match status" value="1"/>
</dbReference>
<evidence type="ECO:0000256" key="4">
    <source>
        <dbReference type="SAM" id="MobiDB-lite"/>
    </source>
</evidence>
<dbReference type="GO" id="GO:0005730">
    <property type="term" value="C:nucleolus"/>
    <property type="evidence" value="ECO:0007669"/>
    <property type="project" value="EnsemblFungi"/>
</dbReference>
<dbReference type="GO" id="GO:0030690">
    <property type="term" value="C:Noc1p-Noc2p complex"/>
    <property type="evidence" value="ECO:0007669"/>
    <property type="project" value="EnsemblFungi"/>
</dbReference>
<dbReference type="RefSeq" id="XP_018985883.1">
    <property type="nucleotide sequence ID" value="XM_019128474.1"/>
</dbReference>
<sequence length="687" mass="78916">MGKVAKSTKKFQAKHLKHTLEHRKEVKKHNQLFQARQKKKRGKTGEEEPSKPVTPATKEVFDDMSVEQFFEGGFELPKDTSKKSKKAVVEGSDDESSSDEEDHEEQLEKLAEKDPEFYKYLKNNDKELLDFKPVNPLDAMSDAESEEEEEAPKKKKEMADKTDVTIELVRTWAQDLEKPNVKLIKNVVMAFKAAVHINDEEEYKYTVTDSDAFKELMMLVLKKLPRAVQILVPYKKSKAEVRSIPQNNKHVKGLAVVLKSHAGSLLTLLKDITNTETAALVLSSVQEVFPYFLSHRRLLKEILSAVVDVWSTTKDVETQIAAFAFLNNVSREFPKAILENVLKFTYSTFIKRCRQTNVHNMPMINFQKNSAAELFGIDQSLAYQVGFEFVRQLAIHLRNSINQTSNAQEGFKAIYNWQYCHSLDFWSRVLSQHCNPDKEALTKGESPLRQLIYPLVQVTLGAIRLIPTAQFFPLRFYLIRSLIRLSQNTGVFIPLFPLLNEILASSAITKNPKATSLLAFDFEYNIKANAAYLGTKAYQDGLCEQFVDLTAEFFVLYSKNIAFPELATPAIIQLRRYIKKSKNIKFNKQLGQLVEKLNQNVTFVTQQRADVEYGPNNRTEVNHFLGDFEWEKTPLGTYVVVQRQVKEERERILRDSLQQDEEQRQAQADEDEEDIELGESDESEDEE</sequence>
<dbReference type="PANTHER" id="PTHR12687">
    <property type="entry name" value="NUCLEOLAR COMPLEX 2 AND RAD4-RELATED"/>
    <property type="match status" value="1"/>
</dbReference>
<feature type="region of interest" description="Disordered" evidence="4">
    <location>
        <begin position="139"/>
        <end position="159"/>
    </location>
</feature>
<comment type="subcellular location">
    <subcellularLocation>
        <location evidence="1">Nucleus</location>
    </subcellularLocation>
</comment>
<dbReference type="GeneID" id="30146327"/>
<accession>A0A1E3QS77</accession>
<evidence type="ECO:0000256" key="1">
    <source>
        <dbReference type="ARBA" id="ARBA00004123"/>
    </source>
</evidence>
<name>A0A1E3QS77_9ASCO</name>
<feature type="region of interest" description="Disordered" evidence="4">
    <location>
        <begin position="1"/>
        <end position="110"/>
    </location>
</feature>
<evidence type="ECO:0000313" key="6">
    <source>
        <dbReference type="Proteomes" id="UP000094336"/>
    </source>
</evidence>
<keyword evidence="3" id="KW-0539">Nucleus</keyword>
<dbReference type="STRING" id="984486.A0A1E3QS77"/>
<proteinExistence type="inferred from homology"/>
<evidence type="ECO:0008006" key="7">
    <source>
        <dbReference type="Google" id="ProtNLM"/>
    </source>
</evidence>
<organism evidence="5 6">
    <name type="scientific">Babjeviella inositovora NRRL Y-12698</name>
    <dbReference type="NCBI Taxonomy" id="984486"/>
    <lineage>
        <taxon>Eukaryota</taxon>
        <taxon>Fungi</taxon>
        <taxon>Dikarya</taxon>
        <taxon>Ascomycota</taxon>
        <taxon>Saccharomycotina</taxon>
        <taxon>Pichiomycetes</taxon>
        <taxon>Serinales incertae sedis</taxon>
        <taxon>Babjeviella</taxon>
    </lineage>
</organism>
<dbReference type="InterPro" id="IPR005343">
    <property type="entry name" value="Noc2"/>
</dbReference>
<dbReference type="OrthoDB" id="10266662at2759"/>
<dbReference type="EMBL" id="KV454429">
    <property type="protein sequence ID" value="ODQ80555.1"/>
    <property type="molecule type" value="Genomic_DNA"/>
</dbReference>
<comment type="similarity">
    <text evidence="2">Belongs to the NOC2 family.</text>
</comment>
<reference evidence="6" key="1">
    <citation type="submission" date="2016-05" db="EMBL/GenBank/DDBJ databases">
        <title>Comparative genomics of biotechnologically important yeasts.</title>
        <authorList>
            <consortium name="DOE Joint Genome Institute"/>
            <person name="Riley R."/>
            <person name="Haridas S."/>
            <person name="Wolfe K.H."/>
            <person name="Lopes M.R."/>
            <person name="Hittinger C.T."/>
            <person name="Goker M."/>
            <person name="Salamov A."/>
            <person name="Wisecaver J."/>
            <person name="Long T.M."/>
            <person name="Aerts A.L."/>
            <person name="Barry K."/>
            <person name="Choi C."/>
            <person name="Clum A."/>
            <person name="Coughlan A.Y."/>
            <person name="Deshpande S."/>
            <person name="Douglass A.P."/>
            <person name="Hanson S.J."/>
            <person name="Klenk H.-P."/>
            <person name="Labutti K."/>
            <person name="Lapidus A."/>
            <person name="Lindquist E."/>
            <person name="Lipzen A."/>
            <person name="Meier-Kolthoff J.P."/>
            <person name="Ohm R.A."/>
            <person name="Otillar R.P."/>
            <person name="Pangilinan J."/>
            <person name="Peng Y."/>
            <person name="Rokas A."/>
            <person name="Rosa C.A."/>
            <person name="Scheuner C."/>
            <person name="Sibirny A.A."/>
            <person name="Slot J.C."/>
            <person name="Stielow J.B."/>
            <person name="Sun H."/>
            <person name="Kurtzman C.P."/>
            <person name="Blackwell M."/>
            <person name="Grigoriev I.V."/>
            <person name="Jeffries T.W."/>
        </authorList>
    </citation>
    <scope>NUCLEOTIDE SEQUENCE [LARGE SCALE GENOMIC DNA]</scope>
    <source>
        <strain evidence="6">NRRL Y-12698</strain>
    </source>
</reference>
<feature type="compositionally biased region" description="Acidic residues" evidence="4">
    <location>
        <begin position="91"/>
        <end position="105"/>
    </location>
</feature>
<protein>
    <recommendedName>
        <fullName evidence="7">Nucleolar complex protein 2</fullName>
    </recommendedName>
</protein>
<dbReference type="GO" id="GO:0005654">
    <property type="term" value="C:nucleoplasm"/>
    <property type="evidence" value="ECO:0007669"/>
    <property type="project" value="EnsemblFungi"/>
</dbReference>